<reference evidence="1" key="1">
    <citation type="submission" date="2023-04" db="EMBL/GenBank/DDBJ databases">
        <authorList>
            <person name="Kelly A."/>
        </authorList>
    </citation>
    <scope>NUCLEOTIDE SEQUENCE</scope>
</reference>
<sequence length="198" mass="22654">MFQANPYETNWAYQAELEAVNEILAAIGESPVNTLEGDANTDVVNARNMLQQVNRTEQARGWTFNIEEGYILNPDIFSGLIPYLPNYLSVTTTGGTPYVNRGGYIYDRFNKTDRFDAPIEVNMIVLKTFDEMPEPFKRYVITKAAQRFNIRFFGDPNIDTSLGNELIDLERTVNEFELDYGAFNMFNQDPFVSQAISR</sequence>
<dbReference type="InterPro" id="IPR033767">
    <property type="entry name" value="Tail_Gp11"/>
</dbReference>
<evidence type="ECO:0000313" key="2">
    <source>
        <dbReference type="EMBL" id="CAI9888956.1"/>
    </source>
</evidence>
<dbReference type="Proteomes" id="UP001154314">
    <property type="component" value="Chromosome"/>
</dbReference>
<dbReference type="EMBL" id="OW991346">
    <property type="protein sequence ID" value="CAI9888956.1"/>
    <property type="molecule type" value="Genomic_DNA"/>
</dbReference>
<proteinExistence type="predicted"/>
<keyword evidence="3" id="KW-1185">Reference proteome</keyword>
<evidence type="ECO:0000313" key="1">
    <source>
        <dbReference type="EMBL" id="CAH6421938.1"/>
    </source>
</evidence>
<organism evidence="1 3">
    <name type="scientific">Escherichia phage vB_Eco_Bam</name>
    <dbReference type="NCBI Taxonomy" id="2898833"/>
    <lineage>
        <taxon>Viruses</taxon>
        <taxon>Duplodnaviria</taxon>
        <taxon>Heunggongvirae</taxon>
        <taxon>Uroviricota</taxon>
        <taxon>Caudoviricetes</taxon>
        <taxon>Autographivirales</taxon>
        <taxon>Autotranscriptaviridae</taxon>
        <taxon>Studiervirinae</taxon>
        <taxon>Bamvirus</taxon>
        <taxon>Bamvirus bam</taxon>
    </lineage>
</organism>
<accession>A0A9P0VAZ6</accession>
<gene>
    <name evidence="1" type="ORF">BAMTRB_004</name>
    <name evidence="2" type="ORF">BAMTRB_033</name>
</gene>
<dbReference type="EMBL" id="OW991346">
    <property type="protein sequence ID" value="CAH6421938.1"/>
    <property type="molecule type" value="Genomic_DNA"/>
</dbReference>
<dbReference type="Pfam" id="PF17212">
    <property type="entry name" value="Tube"/>
    <property type="match status" value="1"/>
</dbReference>
<name>A0A9P0VAZ6_9CAUD</name>
<evidence type="ECO:0000313" key="3">
    <source>
        <dbReference type="Proteomes" id="UP001154314"/>
    </source>
</evidence>
<protein>
    <submittedName>
        <fullName evidence="1">Tail tubular protein A</fullName>
    </submittedName>
</protein>